<proteinExistence type="predicted"/>
<name>A0A4R6SX92_9SPHI</name>
<dbReference type="EMBL" id="SNYC01000003">
    <property type="protein sequence ID" value="TDQ11016.1"/>
    <property type="molecule type" value="Genomic_DNA"/>
</dbReference>
<dbReference type="Proteomes" id="UP000295620">
    <property type="component" value="Unassembled WGS sequence"/>
</dbReference>
<reference evidence="2 3" key="1">
    <citation type="submission" date="2019-03" db="EMBL/GenBank/DDBJ databases">
        <title>Genomic Encyclopedia of Archaeal and Bacterial Type Strains, Phase II (KMG-II): from individual species to whole genera.</title>
        <authorList>
            <person name="Goeker M."/>
        </authorList>
    </citation>
    <scope>NUCLEOTIDE SEQUENCE [LARGE SCALE GENOMIC DNA]</scope>
    <source>
        <strain evidence="2 3">DSM 19035</strain>
    </source>
</reference>
<dbReference type="AlphaFoldDB" id="A0A4R6SX92"/>
<evidence type="ECO:0000256" key="1">
    <source>
        <dbReference type="SAM" id="Phobius"/>
    </source>
</evidence>
<protein>
    <submittedName>
        <fullName evidence="2">Uncharacterized protein</fullName>
    </submittedName>
</protein>
<gene>
    <name evidence="2" type="ORF">ATK78_0130</name>
</gene>
<comment type="caution">
    <text evidence="2">The sequence shown here is derived from an EMBL/GenBank/DDBJ whole genome shotgun (WGS) entry which is preliminary data.</text>
</comment>
<keyword evidence="3" id="KW-1185">Reference proteome</keyword>
<evidence type="ECO:0000313" key="3">
    <source>
        <dbReference type="Proteomes" id="UP000295620"/>
    </source>
</evidence>
<evidence type="ECO:0000313" key="2">
    <source>
        <dbReference type="EMBL" id="TDQ11016.1"/>
    </source>
</evidence>
<keyword evidence="1" id="KW-0812">Transmembrane</keyword>
<accession>A0A4R6SX92</accession>
<feature type="transmembrane region" description="Helical" evidence="1">
    <location>
        <begin position="12"/>
        <end position="29"/>
    </location>
</feature>
<keyword evidence="1" id="KW-0472">Membrane</keyword>
<keyword evidence="1" id="KW-1133">Transmembrane helix</keyword>
<organism evidence="2 3">
    <name type="scientific">Pedobacter metabolipauper</name>
    <dbReference type="NCBI Taxonomy" id="425513"/>
    <lineage>
        <taxon>Bacteria</taxon>
        <taxon>Pseudomonadati</taxon>
        <taxon>Bacteroidota</taxon>
        <taxon>Sphingobacteriia</taxon>
        <taxon>Sphingobacteriales</taxon>
        <taxon>Sphingobacteriaceae</taxon>
        <taxon>Pedobacter</taxon>
    </lineage>
</organism>
<sequence length="161" mass="18653">MEFNYSINTNRSFANSLFHTFVVLAMMVLPNPTFGQKSLAKKAFVLNCKQAEKKWKLLSFEGYKVNYFFLNNSYKETDSNGVDSFTGTVLMDIDKNTIDSLTGIKMCYLISKKLGLEEFTVFRTCQAYKIYISSTGYKNEDEKTYLINNYFGTYIRPLKKD</sequence>